<name>A0A0K1W0T7_9MOLU</name>
<dbReference type="HAMAP" id="MF_00009">
    <property type="entry name" value="Endoribonucl_YbeY"/>
    <property type="match status" value="1"/>
</dbReference>
<feature type="binding site" evidence="9">
    <location>
        <position position="123"/>
    </location>
    <ligand>
        <name>Zn(2+)</name>
        <dbReference type="ChEBI" id="CHEBI:29105"/>
        <note>catalytic</note>
    </ligand>
</feature>
<evidence type="ECO:0000256" key="3">
    <source>
        <dbReference type="ARBA" id="ARBA00022552"/>
    </source>
</evidence>
<accession>A0A0K1W0T7</accession>
<keyword evidence="8 9" id="KW-0862">Zinc</keyword>
<evidence type="ECO:0000256" key="1">
    <source>
        <dbReference type="ARBA" id="ARBA00010875"/>
    </source>
</evidence>
<feature type="binding site" evidence="9">
    <location>
        <position position="119"/>
    </location>
    <ligand>
        <name>Zn(2+)</name>
        <dbReference type="ChEBI" id="CHEBI:29105"/>
        <note>catalytic</note>
    </ligand>
</feature>
<comment type="cofactor">
    <cofactor evidence="9">
        <name>Zn(2+)</name>
        <dbReference type="ChEBI" id="CHEBI:29105"/>
    </cofactor>
    <text evidence="9">Binds 1 zinc ion.</text>
</comment>
<keyword evidence="11" id="KW-1185">Reference proteome</keyword>
<reference evidence="10 11" key="1">
    <citation type="journal article" date="2015" name="Genome Announc.">
        <title>Complete Genome Sequence of Spiroplasma litorale TN-1T (DSM 21781), a Bacterium Isolated from a Green-Eyed Horsefly (Tabanus nigrovittatus).</title>
        <authorList>
            <person name="Lo W.S."/>
            <person name="Lai Y.C."/>
            <person name="Lien Y.W."/>
            <person name="Wang T.H."/>
            <person name="Kuo C.H."/>
        </authorList>
    </citation>
    <scope>NUCLEOTIDE SEQUENCE [LARGE SCALE GENOMIC DNA]</scope>
    <source>
        <strain evidence="10 11">TN-1</strain>
    </source>
</reference>
<keyword evidence="3 9" id="KW-0698">rRNA processing</keyword>
<dbReference type="EMBL" id="CP012357">
    <property type="protein sequence ID" value="AKX33940.1"/>
    <property type="molecule type" value="Genomic_DNA"/>
</dbReference>
<dbReference type="Gene3D" id="3.40.390.30">
    <property type="entry name" value="Metalloproteases ('zincins'), catalytic domain"/>
    <property type="match status" value="1"/>
</dbReference>
<dbReference type="EC" id="3.1.-.-" evidence="9"/>
<proteinExistence type="inferred from homology"/>
<dbReference type="PROSITE" id="PS01306">
    <property type="entry name" value="UPF0054"/>
    <property type="match status" value="1"/>
</dbReference>
<keyword evidence="6 9" id="KW-0255">Endonuclease</keyword>
<dbReference type="RefSeq" id="WP_075058035.1">
    <property type="nucleotide sequence ID" value="NZ_CP012357.1"/>
</dbReference>
<dbReference type="Proteomes" id="UP000067476">
    <property type="component" value="Chromosome"/>
</dbReference>
<dbReference type="KEGG" id="sll:SLITO_v1c02850"/>
<dbReference type="STRING" id="216942.SLITO_v1c02850"/>
<keyword evidence="9" id="KW-0963">Cytoplasm</keyword>
<evidence type="ECO:0000256" key="8">
    <source>
        <dbReference type="ARBA" id="ARBA00022833"/>
    </source>
</evidence>
<dbReference type="GO" id="GO:0004521">
    <property type="term" value="F:RNA endonuclease activity"/>
    <property type="evidence" value="ECO:0007669"/>
    <property type="project" value="UniProtKB-UniRule"/>
</dbReference>
<dbReference type="PANTHER" id="PTHR46986:SF1">
    <property type="entry name" value="ENDORIBONUCLEASE YBEY, CHLOROPLASTIC"/>
    <property type="match status" value="1"/>
</dbReference>
<evidence type="ECO:0000256" key="7">
    <source>
        <dbReference type="ARBA" id="ARBA00022801"/>
    </source>
</evidence>
<organism evidence="10 11">
    <name type="scientific">Spiroplasma litorale</name>
    <dbReference type="NCBI Taxonomy" id="216942"/>
    <lineage>
        <taxon>Bacteria</taxon>
        <taxon>Bacillati</taxon>
        <taxon>Mycoplasmatota</taxon>
        <taxon>Mollicutes</taxon>
        <taxon>Entomoplasmatales</taxon>
        <taxon>Spiroplasmataceae</taxon>
        <taxon>Spiroplasma</taxon>
    </lineage>
</organism>
<dbReference type="InterPro" id="IPR020549">
    <property type="entry name" value="YbeY_CS"/>
</dbReference>
<dbReference type="AlphaFoldDB" id="A0A0K1W0T7"/>
<dbReference type="GO" id="GO:0008270">
    <property type="term" value="F:zinc ion binding"/>
    <property type="evidence" value="ECO:0007669"/>
    <property type="project" value="UniProtKB-UniRule"/>
</dbReference>
<evidence type="ECO:0000256" key="4">
    <source>
        <dbReference type="ARBA" id="ARBA00022722"/>
    </source>
</evidence>
<evidence type="ECO:0000313" key="10">
    <source>
        <dbReference type="EMBL" id="AKX33940.1"/>
    </source>
</evidence>
<dbReference type="InterPro" id="IPR023091">
    <property type="entry name" value="MetalPrtase_cat_dom_sf_prd"/>
</dbReference>
<dbReference type="OrthoDB" id="9807740at2"/>
<keyword evidence="4 9" id="KW-0540">Nuclease</keyword>
<dbReference type="Pfam" id="PF02130">
    <property type="entry name" value="YbeY"/>
    <property type="match status" value="1"/>
</dbReference>
<gene>
    <name evidence="9 10" type="primary">ybeY</name>
    <name evidence="10" type="ORF">SLITO_v1c02850</name>
</gene>
<evidence type="ECO:0000256" key="5">
    <source>
        <dbReference type="ARBA" id="ARBA00022723"/>
    </source>
</evidence>
<feature type="binding site" evidence="9">
    <location>
        <position position="129"/>
    </location>
    <ligand>
        <name>Zn(2+)</name>
        <dbReference type="ChEBI" id="CHEBI:29105"/>
        <note>catalytic</note>
    </ligand>
</feature>
<evidence type="ECO:0000256" key="2">
    <source>
        <dbReference type="ARBA" id="ARBA00022517"/>
    </source>
</evidence>
<evidence type="ECO:0000256" key="9">
    <source>
        <dbReference type="HAMAP-Rule" id="MF_00009"/>
    </source>
</evidence>
<keyword evidence="2 9" id="KW-0690">Ribosome biogenesis</keyword>
<dbReference type="NCBIfam" id="TIGR00043">
    <property type="entry name" value="rRNA maturation RNase YbeY"/>
    <property type="match status" value="1"/>
</dbReference>
<dbReference type="SUPFAM" id="SSF55486">
    <property type="entry name" value="Metalloproteases ('zincins'), catalytic domain"/>
    <property type="match status" value="1"/>
</dbReference>
<protein>
    <recommendedName>
        <fullName evidence="9">Endoribonuclease YbeY</fullName>
        <ecNumber evidence="9">3.1.-.-</ecNumber>
    </recommendedName>
</protein>
<dbReference type="PANTHER" id="PTHR46986">
    <property type="entry name" value="ENDORIBONUCLEASE YBEY, CHLOROPLASTIC"/>
    <property type="match status" value="1"/>
</dbReference>
<sequence>MKDNIDFIYEVEIKELKKYEKLFYKLLKYVKKYTNLNNKLSLSVNYISDEKSIYLNNKYRNKNYVGDVLSFPINDEYNIYSQMNFKEIGDIFIAPNEAAKKANKFNHSPKTEYSWLFVHGLLHILGFDHETKEESEEMFSLTDKILSKIKVKYIYL</sequence>
<evidence type="ECO:0000256" key="6">
    <source>
        <dbReference type="ARBA" id="ARBA00022759"/>
    </source>
</evidence>
<dbReference type="PATRIC" id="fig|216942.3.peg.288"/>
<keyword evidence="5 9" id="KW-0479">Metal-binding</keyword>
<dbReference type="GO" id="GO:0006364">
    <property type="term" value="P:rRNA processing"/>
    <property type="evidence" value="ECO:0007669"/>
    <property type="project" value="UniProtKB-UniRule"/>
</dbReference>
<comment type="similarity">
    <text evidence="1 9">Belongs to the endoribonuclease YbeY family.</text>
</comment>
<keyword evidence="7 9" id="KW-0378">Hydrolase</keyword>
<dbReference type="InterPro" id="IPR002036">
    <property type="entry name" value="YbeY"/>
</dbReference>
<evidence type="ECO:0000313" key="11">
    <source>
        <dbReference type="Proteomes" id="UP000067476"/>
    </source>
</evidence>
<dbReference type="GO" id="GO:0004222">
    <property type="term" value="F:metalloendopeptidase activity"/>
    <property type="evidence" value="ECO:0007669"/>
    <property type="project" value="InterPro"/>
</dbReference>
<comment type="function">
    <text evidence="9">Single strand-specific metallo-endoribonuclease involved in late-stage 70S ribosome quality control and in maturation of the 3' terminus of the 16S rRNA.</text>
</comment>
<comment type="subcellular location">
    <subcellularLocation>
        <location evidence="9">Cytoplasm</location>
    </subcellularLocation>
</comment>
<dbReference type="GO" id="GO:0005737">
    <property type="term" value="C:cytoplasm"/>
    <property type="evidence" value="ECO:0007669"/>
    <property type="project" value="UniProtKB-SubCell"/>
</dbReference>